<dbReference type="InterPro" id="IPR024747">
    <property type="entry name" value="Pyridox_Oxase-rel"/>
</dbReference>
<keyword evidence="2" id="KW-1185">Reference proteome</keyword>
<dbReference type="SUPFAM" id="SSF50475">
    <property type="entry name" value="FMN-binding split barrel"/>
    <property type="match status" value="1"/>
</dbReference>
<protein>
    <submittedName>
        <fullName evidence="1">NimA</fullName>
    </submittedName>
</protein>
<gene>
    <name evidence="1" type="ORF">GCM10008957_22200</name>
</gene>
<organism evidence="1 2">
    <name type="scientific">Deinococcus ruber</name>
    <dbReference type="NCBI Taxonomy" id="1848197"/>
    <lineage>
        <taxon>Bacteria</taxon>
        <taxon>Thermotogati</taxon>
        <taxon>Deinococcota</taxon>
        <taxon>Deinococci</taxon>
        <taxon>Deinococcales</taxon>
        <taxon>Deinococcaceae</taxon>
        <taxon>Deinococcus</taxon>
    </lineage>
</organism>
<dbReference type="Proteomes" id="UP000603865">
    <property type="component" value="Unassembled WGS sequence"/>
</dbReference>
<comment type="caution">
    <text evidence="1">The sequence shown here is derived from an EMBL/GenBank/DDBJ whole genome shotgun (WGS) entry which is preliminary data.</text>
</comment>
<reference evidence="1" key="2">
    <citation type="submission" date="2020-09" db="EMBL/GenBank/DDBJ databases">
        <authorList>
            <person name="Sun Q."/>
            <person name="Ohkuma M."/>
        </authorList>
    </citation>
    <scope>NUCLEOTIDE SEQUENCE</scope>
    <source>
        <strain evidence="1">JCM 31311</strain>
    </source>
</reference>
<dbReference type="EMBL" id="BMQL01000010">
    <property type="protein sequence ID" value="GGR08916.1"/>
    <property type="molecule type" value="Genomic_DNA"/>
</dbReference>
<reference evidence="1" key="1">
    <citation type="journal article" date="2014" name="Int. J. Syst. Evol. Microbiol.">
        <title>Complete genome sequence of Corynebacterium casei LMG S-19264T (=DSM 44701T), isolated from a smear-ripened cheese.</title>
        <authorList>
            <consortium name="US DOE Joint Genome Institute (JGI-PGF)"/>
            <person name="Walter F."/>
            <person name="Albersmeier A."/>
            <person name="Kalinowski J."/>
            <person name="Ruckert C."/>
        </authorList>
    </citation>
    <scope>NUCLEOTIDE SEQUENCE</scope>
    <source>
        <strain evidence="1">JCM 31311</strain>
    </source>
</reference>
<sequence>MSYYDPARRDPTISRRPGNRRDDVWIRALLARVPVCRVATRWNDMPFINPTSFVYRPEHGDIVFHSNLAGRMRANAERHQDAGEQVCFEASEIGELLPSNDPLELSMQYRSVIAFGLLELLEDDAARSALEDLSRKYFPQLRPGIEMRPISENDLVRTSVYRIHSLRWSGKENWEEQAMQSEEWPPLEQR</sequence>
<accession>A0A918C735</accession>
<dbReference type="Gene3D" id="2.30.110.10">
    <property type="entry name" value="Electron Transport, Fmn-binding Protein, Chain A"/>
    <property type="match status" value="1"/>
</dbReference>
<dbReference type="InterPro" id="IPR012349">
    <property type="entry name" value="Split_barrel_FMN-bd"/>
</dbReference>
<dbReference type="PANTHER" id="PTHR34071:SF2">
    <property type="entry name" value="FLAVIN-NUCLEOTIDE-BINDING PROTEIN"/>
    <property type="match status" value="1"/>
</dbReference>
<evidence type="ECO:0000313" key="2">
    <source>
        <dbReference type="Proteomes" id="UP000603865"/>
    </source>
</evidence>
<dbReference type="RefSeq" id="WP_189090315.1">
    <property type="nucleotide sequence ID" value="NZ_BMQL01000010.1"/>
</dbReference>
<evidence type="ECO:0000313" key="1">
    <source>
        <dbReference type="EMBL" id="GGR08916.1"/>
    </source>
</evidence>
<name>A0A918C735_9DEIO</name>
<dbReference type="PANTHER" id="PTHR34071">
    <property type="entry name" value="5-NITROIMIDAZOLE ANTIBIOTICS RESISTANCE PROTEIN, NIMA-FAMILY-RELATED PROTEIN-RELATED"/>
    <property type="match status" value="1"/>
</dbReference>
<dbReference type="Pfam" id="PF12900">
    <property type="entry name" value="Pyridox_ox_2"/>
    <property type="match status" value="1"/>
</dbReference>
<proteinExistence type="predicted"/>
<dbReference type="AlphaFoldDB" id="A0A918C735"/>